<reference evidence="2" key="1">
    <citation type="submission" date="2016-10" db="EMBL/GenBank/DDBJ databases">
        <authorList>
            <person name="Varghese N."/>
            <person name="Submissions S."/>
        </authorList>
    </citation>
    <scope>NUCLEOTIDE SEQUENCE [LARGE SCALE GENOMIC DNA]</scope>
    <source>
        <strain evidence="2">LMG 24016</strain>
    </source>
</reference>
<organism evidence="1 2">
    <name type="scientific">Pseudomonas guineae</name>
    <dbReference type="NCBI Taxonomy" id="425504"/>
    <lineage>
        <taxon>Bacteria</taxon>
        <taxon>Pseudomonadati</taxon>
        <taxon>Pseudomonadota</taxon>
        <taxon>Gammaproteobacteria</taxon>
        <taxon>Pseudomonadales</taxon>
        <taxon>Pseudomonadaceae</taxon>
        <taxon>Pseudomonas</taxon>
    </lineage>
</organism>
<protein>
    <submittedName>
        <fullName evidence="1">Uncharacterized protein</fullName>
    </submittedName>
</protein>
<gene>
    <name evidence="1" type="ORF">SAMN05216206_1600</name>
</gene>
<proteinExistence type="predicted"/>
<sequence>MCNQPAPTGFLAIHPPRRLWPSVPMFYSQSLLGATPQPAQAVSVPRQVTLAT</sequence>
<evidence type="ECO:0000313" key="1">
    <source>
        <dbReference type="EMBL" id="SFI13926.1"/>
    </source>
</evidence>
<dbReference type="RefSeq" id="WP_167376727.1">
    <property type="nucleotide sequence ID" value="NZ_CAXBNE010000223.1"/>
</dbReference>
<name>A0A1I3FRU5_9PSED</name>
<dbReference type="STRING" id="425504.SAMN05216206_1600"/>
<keyword evidence="2" id="KW-1185">Reference proteome</keyword>
<dbReference type="Proteomes" id="UP000243606">
    <property type="component" value="Unassembled WGS sequence"/>
</dbReference>
<accession>A0A1I3FRU5</accession>
<evidence type="ECO:0000313" key="2">
    <source>
        <dbReference type="Proteomes" id="UP000243606"/>
    </source>
</evidence>
<dbReference type="AlphaFoldDB" id="A0A1I3FRU5"/>
<dbReference type="EMBL" id="FOQL01000001">
    <property type="protein sequence ID" value="SFI13926.1"/>
    <property type="molecule type" value="Genomic_DNA"/>
</dbReference>